<comment type="caution">
    <text evidence="2">The sequence shown here is derived from an EMBL/GenBank/DDBJ whole genome shotgun (WGS) entry which is preliminary data.</text>
</comment>
<gene>
    <name evidence="2" type="ORF">G4H13_38765</name>
</gene>
<dbReference type="AlphaFoldDB" id="A0A6G4ARN8"/>
<feature type="region of interest" description="Disordered" evidence="1">
    <location>
        <begin position="1"/>
        <end position="93"/>
    </location>
</feature>
<evidence type="ECO:0000313" key="3">
    <source>
        <dbReference type="Proteomes" id="UP000476310"/>
    </source>
</evidence>
<evidence type="ECO:0000256" key="1">
    <source>
        <dbReference type="SAM" id="MobiDB-lite"/>
    </source>
</evidence>
<proteinExistence type="predicted"/>
<accession>A0A6G4ARN8</accession>
<keyword evidence="3" id="KW-1185">Reference proteome</keyword>
<sequence>MTGPRPEREGAAQGAREPAPYAPYGSHEQHVAPGAHGASGAHGAQGDPDAFPAAAAEGPRDPLADPLPDSAPAGPTGRAVGTASLSVPPPTGR</sequence>
<protein>
    <submittedName>
        <fullName evidence="2">Class E sortase</fullName>
    </submittedName>
</protein>
<reference evidence="2" key="1">
    <citation type="submission" date="2020-02" db="EMBL/GenBank/DDBJ databases">
        <title>A new Streptomyces sp. for controlling soil-borne diseases.</title>
        <authorList>
            <person name="Li X."/>
            <person name="Tian Y."/>
            <person name="Gao K."/>
        </authorList>
    </citation>
    <scope>NUCLEOTIDE SEQUENCE [LARGE SCALE GENOMIC DNA]</scope>
    <source>
        <strain evidence="2">0250</strain>
    </source>
</reference>
<dbReference type="EMBL" id="JAAIKT010000074">
    <property type="protein sequence ID" value="NEW76146.1"/>
    <property type="molecule type" value="Genomic_DNA"/>
</dbReference>
<organism evidence="2 3">
    <name type="scientific">Streptomyces rhizosphaericus</name>
    <dbReference type="NCBI Taxonomy" id="114699"/>
    <lineage>
        <taxon>Bacteria</taxon>
        <taxon>Bacillati</taxon>
        <taxon>Actinomycetota</taxon>
        <taxon>Actinomycetes</taxon>
        <taxon>Kitasatosporales</taxon>
        <taxon>Streptomycetaceae</taxon>
        <taxon>Streptomyces</taxon>
        <taxon>Streptomyces violaceusniger group</taxon>
    </lineage>
</organism>
<feature type="compositionally biased region" description="Low complexity" evidence="1">
    <location>
        <begin position="31"/>
        <end position="46"/>
    </location>
</feature>
<evidence type="ECO:0000313" key="2">
    <source>
        <dbReference type="EMBL" id="NEW76146.1"/>
    </source>
</evidence>
<feature type="compositionally biased region" description="Basic and acidic residues" evidence="1">
    <location>
        <begin position="1"/>
        <end position="10"/>
    </location>
</feature>
<feature type="non-terminal residue" evidence="2">
    <location>
        <position position="93"/>
    </location>
</feature>
<name>A0A6G4ARN8_9ACTN</name>
<feature type="compositionally biased region" description="Low complexity" evidence="1">
    <location>
        <begin position="64"/>
        <end position="75"/>
    </location>
</feature>
<dbReference type="Proteomes" id="UP000476310">
    <property type="component" value="Unassembled WGS sequence"/>
</dbReference>